<protein>
    <submittedName>
        <fullName evidence="2">Uncharacterized protein</fullName>
    </submittedName>
</protein>
<dbReference type="Proteomes" id="UP000230423">
    <property type="component" value="Unassembled WGS sequence"/>
</dbReference>
<dbReference type="AlphaFoldDB" id="A0A2G9TFL3"/>
<keyword evidence="3" id="KW-1185">Reference proteome</keyword>
<feature type="coiled-coil region" evidence="1">
    <location>
        <begin position="13"/>
        <end position="58"/>
    </location>
</feature>
<organism evidence="2 3">
    <name type="scientific">Teladorsagia circumcincta</name>
    <name type="common">Brown stomach worm</name>
    <name type="synonym">Ostertagia circumcincta</name>
    <dbReference type="NCBI Taxonomy" id="45464"/>
    <lineage>
        <taxon>Eukaryota</taxon>
        <taxon>Metazoa</taxon>
        <taxon>Ecdysozoa</taxon>
        <taxon>Nematoda</taxon>
        <taxon>Chromadorea</taxon>
        <taxon>Rhabditida</taxon>
        <taxon>Rhabditina</taxon>
        <taxon>Rhabditomorpha</taxon>
        <taxon>Strongyloidea</taxon>
        <taxon>Trichostrongylidae</taxon>
        <taxon>Teladorsagia</taxon>
    </lineage>
</organism>
<gene>
    <name evidence="2" type="ORF">TELCIR_21858</name>
</gene>
<evidence type="ECO:0000313" key="3">
    <source>
        <dbReference type="Proteomes" id="UP000230423"/>
    </source>
</evidence>
<accession>A0A2G9TFL3</accession>
<keyword evidence="1" id="KW-0175">Coiled coil</keyword>
<proteinExistence type="predicted"/>
<dbReference type="Pfam" id="PF03564">
    <property type="entry name" value="DUF1759"/>
    <property type="match status" value="1"/>
</dbReference>
<sequence length="279" mass="32438">VCDENITLMETTMTKLADAFDDLEDHTEEEEAQLNKYIDGAQDTIMKLHLHKAELERKMSHYVGGNLTERQNVLDPTVMTPLALSKLPEIPIPIFTGRRWDWHNFWALFQANVHDQDLTELQKFNYLLSSLKGEAKQSISRFHVTPSNYMKAIEHLQRRYGNKDGIIRELNRNLNSCAARGSGTSDQRQLFDKLSVIAAQLREHGEHLDNQLTIQTFLQKFHARVQKAAMEEHLQRKDNPEWSLERWLYTIDAIITKEETLKSMLPKETGAERTHDSRE</sequence>
<dbReference type="InterPro" id="IPR005312">
    <property type="entry name" value="DUF1759"/>
</dbReference>
<dbReference type="PANTHER" id="PTHR22954:SF3">
    <property type="entry name" value="PROTEIN CBG08539"/>
    <property type="match status" value="1"/>
</dbReference>
<dbReference type="PANTHER" id="PTHR22954">
    <property type="entry name" value="RETROVIRAL PROTEASE-RELATED"/>
    <property type="match status" value="1"/>
</dbReference>
<reference evidence="2 3" key="1">
    <citation type="submission" date="2015-09" db="EMBL/GenBank/DDBJ databases">
        <title>Draft genome of the parasitic nematode Teladorsagia circumcincta isolate WARC Sus (inbred).</title>
        <authorList>
            <person name="Mitreva M."/>
        </authorList>
    </citation>
    <scope>NUCLEOTIDE SEQUENCE [LARGE SCALE GENOMIC DNA]</scope>
    <source>
        <strain evidence="2 3">S</strain>
    </source>
</reference>
<evidence type="ECO:0000313" key="2">
    <source>
        <dbReference type="EMBL" id="PIO56741.1"/>
    </source>
</evidence>
<name>A0A2G9TFL3_TELCI</name>
<feature type="non-terminal residue" evidence="2">
    <location>
        <position position="1"/>
    </location>
</feature>
<dbReference type="EMBL" id="KZ373199">
    <property type="protein sequence ID" value="PIO56741.1"/>
    <property type="molecule type" value="Genomic_DNA"/>
</dbReference>
<evidence type="ECO:0000256" key="1">
    <source>
        <dbReference type="SAM" id="Coils"/>
    </source>
</evidence>
<dbReference type="OrthoDB" id="5864015at2759"/>
<feature type="non-terminal residue" evidence="2">
    <location>
        <position position="279"/>
    </location>
</feature>